<name>A0A7G3ZFJ6_9SACH</name>
<feature type="transmembrane region" description="Helical" evidence="6">
    <location>
        <begin position="317"/>
        <end position="340"/>
    </location>
</feature>
<feature type="transmembrane region" description="Helical" evidence="6">
    <location>
        <begin position="124"/>
        <end position="143"/>
    </location>
</feature>
<reference evidence="8 9" key="1">
    <citation type="submission" date="2020-06" db="EMBL/GenBank/DDBJ databases">
        <title>The yeast mating-type switching endonuclease HO is a domesticated member of an unorthodox homing genetic element family.</title>
        <authorList>
            <person name="Coughlan A.Y."/>
            <person name="Lombardi L."/>
            <person name="Braun-Galleani S."/>
            <person name="Martos A.R."/>
            <person name="Galeote V."/>
            <person name="Bigey F."/>
            <person name="Dequin S."/>
            <person name="Byrne K.P."/>
            <person name="Wolfe K.H."/>
        </authorList>
    </citation>
    <scope>NUCLEOTIDE SEQUENCE [LARGE SCALE GENOMIC DNA]</scope>
    <source>
        <strain evidence="8 9">CBS764</strain>
    </source>
</reference>
<evidence type="ECO:0000256" key="6">
    <source>
        <dbReference type="SAM" id="Phobius"/>
    </source>
</evidence>
<keyword evidence="2 6" id="KW-0812">Transmembrane</keyword>
<proteinExistence type="predicted"/>
<dbReference type="InterPro" id="IPR003689">
    <property type="entry name" value="ZIP"/>
</dbReference>
<keyword evidence="9" id="KW-1185">Reference proteome</keyword>
<dbReference type="Pfam" id="PF02535">
    <property type="entry name" value="Zip"/>
    <property type="match status" value="1"/>
</dbReference>
<evidence type="ECO:0000256" key="1">
    <source>
        <dbReference type="ARBA" id="ARBA00004141"/>
    </source>
</evidence>
<feature type="transmembrane region" description="Helical" evidence="6">
    <location>
        <begin position="88"/>
        <end position="109"/>
    </location>
</feature>
<feature type="transmembrane region" description="Helical" evidence="6">
    <location>
        <begin position="352"/>
        <end position="373"/>
    </location>
</feature>
<keyword evidence="3 6" id="KW-1133">Transmembrane helix</keyword>
<gene>
    <name evidence="8" type="ORF">HG536_0C04510</name>
</gene>
<dbReference type="EMBL" id="CP059248">
    <property type="protein sequence ID" value="QLL32282.1"/>
    <property type="molecule type" value="Genomic_DNA"/>
</dbReference>
<dbReference type="GeneID" id="59325418"/>
<dbReference type="GO" id="GO:0005385">
    <property type="term" value="F:zinc ion transmembrane transporter activity"/>
    <property type="evidence" value="ECO:0007669"/>
    <property type="project" value="TreeGrafter"/>
</dbReference>
<keyword evidence="4 6" id="KW-0472">Membrane</keyword>
<dbReference type="RefSeq" id="XP_037138957.1">
    <property type="nucleotide sequence ID" value="XM_037283061.1"/>
</dbReference>
<feature type="region of interest" description="Disordered" evidence="5">
    <location>
        <begin position="187"/>
        <end position="211"/>
    </location>
</feature>
<feature type="signal peptide" evidence="7">
    <location>
        <begin position="1"/>
        <end position="19"/>
    </location>
</feature>
<organism evidence="8 9">
    <name type="scientific">Torulaspora globosa</name>
    <dbReference type="NCBI Taxonomy" id="48254"/>
    <lineage>
        <taxon>Eukaryota</taxon>
        <taxon>Fungi</taxon>
        <taxon>Dikarya</taxon>
        <taxon>Ascomycota</taxon>
        <taxon>Saccharomycotina</taxon>
        <taxon>Saccharomycetes</taxon>
        <taxon>Saccharomycetales</taxon>
        <taxon>Saccharomycetaceae</taxon>
        <taxon>Torulaspora</taxon>
    </lineage>
</organism>
<dbReference type="AlphaFoldDB" id="A0A7G3ZFJ6"/>
<sequence>MGRIGNLLHLALISRVALSHKHSHGAESSHNHDAFSHVVQRIQDTFFPFSPRYNSVLATLAIQLAPCVVIFSIPGLKKSQKGGQHSAFLPILVSFAFGTLLGDIFLHLIPEIFETVSVAGGSHTSPSILGSAILAGFMLFLFVDKSLRVMSTGSGEEISLSSHSHSHIHEPAEAVSSGTAEVPHNASRLTRRKKASDHIATQQKKLVDDPATSRKPNVSAYLSIITGCVHNVTDGIALASSFYSSRHIGATTTIAVMFHEVPHEVGDFVILLSGGFTFAQAVKSQLITSVGALLGTAIGCFLNEWGNTAGWYTQSPLLLPISCGGFIYIATVAVAPQVLQSISASKTQEIKLWALQFVSIVSGFAVMAALRLIE</sequence>
<evidence type="ECO:0000256" key="7">
    <source>
        <dbReference type="SAM" id="SignalP"/>
    </source>
</evidence>
<feature type="transmembrane region" description="Helical" evidence="6">
    <location>
        <begin position="56"/>
        <end position="76"/>
    </location>
</feature>
<dbReference type="GO" id="GO:0016020">
    <property type="term" value="C:membrane"/>
    <property type="evidence" value="ECO:0007669"/>
    <property type="project" value="UniProtKB-SubCell"/>
</dbReference>
<dbReference type="OrthoDB" id="200954at2759"/>
<evidence type="ECO:0000256" key="5">
    <source>
        <dbReference type="SAM" id="MobiDB-lite"/>
    </source>
</evidence>
<protein>
    <submittedName>
        <fullName evidence="8">Uncharacterized protein</fullName>
    </submittedName>
</protein>
<dbReference type="PANTHER" id="PTHR16950">
    <property type="entry name" value="ZINC TRANSPORTER SLC39A7 HISTIDINE-RICH MEMBRANE PROTEIN KE4"/>
    <property type="match status" value="1"/>
</dbReference>
<accession>A0A7G3ZFJ6</accession>
<evidence type="ECO:0000313" key="9">
    <source>
        <dbReference type="Proteomes" id="UP000515788"/>
    </source>
</evidence>
<dbReference type="Proteomes" id="UP000515788">
    <property type="component" value="Chromosome 3"/>
</dbReference>
<keyword evidence="7" id="KW-0732">Signal</keyword>
<dbReference type="GO" id="GO:0006882">
    <property type="term" value="P:intracellular zinc ion homeostasis"/>
    <property type="evidence" value="ECO:0007669"/>
    <property type="project" value="TreeGrafter"/>
</dbReference>
<dbReference type="PANTHER" id="PTHR16950:SF16">
    <property type="entry name" value="ZINC TRANSPORTER ZIP13"/>
    <property type="match status" value="1"/>
</dbReference>
<comment type="subcellular location">
    <subcellularLocation>
        <location evidence="1">Membrane</location>
        <topology evidence="1">Multi-pass membrane protein</topology>
    </subcellularLocation>
</comment>
<evidence type="ECO:0000313" key="8">
    <source>
        <dbReference type="EMBL" id="QLL32282.1"/>
    </source>
</evidence>
<evidence type="ECO:0000256" key="2">
    <source>
        <dbReference type="ARBA" id="ARBA00022692"/>
    </source>
</evidence>
<evidence type="ECO:0000256" key="3">
    <source>
        <dbReference type="ARBA" id="ARBA00022989"/>
    </source>
</evidence>
<evidence type="ECO:0000256" key="4">
    <source>
        <dbReference type="ARBA" id="ARBA00023136"/>
    </source>
</evidence>
<feature type="chain" id="PRO_5028913671" evidence="7">
    <location>
        <begin position="20"/>
        <end position="374"/>
    </location>
</feature>
<dbReference type="KEGG" id="tgb:HG536_0C04510"/>